<gene>
    <name evidence="2" type="ORF">Q7514_14290</name>
</gene>
<feature type="domain" description="Metallo-beta-lactamase" evidence="1">
    <location>
        <begin position="25"/>
        <end position="233"/>
    </location>
</feature>
<organism evidence="2 3">
    <name type="scientific">Rhodococcus artemisiae</name>
    <dbReference type="NCBI Taxonomy" id="714159"/>
    <lineage>
        <taxon>Bacteria</taxon>
        <taxon>Bacillati</taxon>
        <taxon>Actinomycetota</taxon>
        <taxon>Actinomycetes</taxon>
        <taxon>Mycobacteriales</taxon>
        <taxon>Nocardiaceae</taxon>
        <taxon>Rhodococcus</taxon>
    </lineage>
</organism>
<dbReference type="SMART" id="SM00849">
    <property type="entry name" value="Lactamase_B"/>
    <property type="match status" value="1"/>
</dbReference>
<dbReference type="RefSeq" id="WP_330133918.1">
    <property type="nucleotide sequence ID" value="NZ_JAUTXY010000005.1"/>
</dbReference>
<dbReference type="PANTHER" id="PTHR42951">
    <property type="entry name" value="METALLO-BETA-LACTAMASE DOMAIN-CONTAINING"/>
    <property type="match status" value="1"/>
</dbReference>
<dbReference type="Gene3D" id="3.60.15.10">
    <property type="entry name" value="Ribonuclease Z/Hydroxyacylglutathione hydrolase-like"/>
    <property type="match status" value="1"/>
</dbReference>
<dbReference type="EMBL" id="JAUTXY010000005">
    <property type="protein sequence ID" value="MEE2058689.1"/>
    <property type="molecule type" value="Genomic_DNA"/>
</dbReference>
<protein>
    <submittedName>
        <fullName evidence="2">MBL fold metallo-hydrolase</fullName>
    </submittedName>
</protein>
<reference evidence="2 3" key="1">
    <citation type="submission" date="2023-07" db="EMBL/GenBank/DDBJ databases">
        <authorList>
            <person name="Girao M."/>
            <person name="Carvalho M.F."/>
        </authorList>
    </citation>
    <scope>NUCLEOTIDE SEQUENCE [LARGE SCALE GENOMIC DNA]</scope>
    <source>
        <strain evidence="2 3">YIM65754</strain>
    </source>
</reference>
<dbReference type="InterPro" id="IPR036866">
    <property type="entry name" value="RibonucZ/Hydroxyglut_hydro"/>
</dbReference>
<sequence length="331" mass="35981">MSESGLTQLGDGVWAFLRPSGGWGEANTGLVVAKGTASLVVDTVWDVAWAKRVAEVQQPLVADAPITEAVNTHSDGDHWWGNDTLPAGTRITTSAAALDGMHEDLPPAALTAMASAGELIGWMPGPVGAAGSYMARVRAGARFPRRTPRFPDHTFDETHRLTIGDRTVDLERLGPCHTAGDLVAHVPDAGVVFAGDMLFIGTTPILWHGPLENWIAALDRLLAWDADVYVPGHGPLCGADGIRELRTYWMWLSEAARARYDRGIAARQAARELARSTEFERWNHWSSPERMVLSLSTLFDQWHGNPPGPPTVLRRARAFADAEALLREGVF</sequence>
<evidence type="ECO:0000313" key="3">
    <source>
        <dbReference type="Proteomes" id="UP001336020"/>
    </source>
</evidence>
<comment type="caution">
    <text evidence="2">The sequence shown here is derived from an EMBL/GenBank/DDBJ whole genome shotgun (WGS) entry which is preliminary data.</text>
</comment>
<keyword evidence="3" id="KW-1185">Reference proteome</keyword>
<dbReference type="CDD" id="cd16282">
    <property type="entry name" value="metallo-hydrolase-like_MBL-fold"/>
    <property type="match status" value="1"/>
</dbReference>
<accession>A0ABU7LAW9</accession>
<dbReference type="Pfam" id="PF00753">
    <property type="entry name" value="Lactamase_B"/>
    <property type="match status" value="1"/>
</dbReference>
<name>A0ABU7LAW9_9NOCA</name>
<dbReference type="PANTHER" id="PTHR42951:SF4">
    <property type="entry name" value="ACYL-COENZYME A THIOESTERASE MBLAC2"/>
    <property type="match status" value="1"/>
</dbReference>
<dbReference type="Proteomes" id="UP001336020">
    <property type="component" value="Unassembled WGS sequence"/>
</dbReference>
<dbReference type="InterPro" id="IPR001279">
    <property type="entry name" value="Metallo-B-lactamas"/>
</dbReference>
<dbReference type="InterPro" id="IPR050855">
    <property type="entry name" value="NDM-1-like"/>
</dbReference>
<evidence type="ECO:0000259" key="1">
    <source>
        <dbReference type="SMART" id="SM00849"/>
    </source>
</evidence>
<evidence type="ECO:0000313" key="2">
    <source>
        <dbReference type="EMBL" id="MEE2058689.1"/>
    </source>
</evidence>
<dbReference type="SUPFAM" id="SSF56281">
    <property type="entry name" value="Metallo-hydrolase/oxidoreductase"/>
    <property type="match status" value="1"/>
</dbReference>
<proteinExistence type="predicted"/>